<dbReference type="Gene3D" id="3.40.390.10">
    <property type="entry name" value="Collagenase (Catalytic Domain)"/>
    <property type="match status" value="1"/>
</dbReference>
<protein>
    <recommendedName>
        <fullName evidence="10">Archaemetzincin-2</fullName>
    </recommendedName>
</protein>
<keyword evidence="4" id="KW-0378">Hydrolase</keyword>
<dbReference type="GO" id="GO:0008237">
    <property type="term" value="F:metallopeptidase activity"/>
    <property type="evidence" value="ECO:0007669"/>
    <property type="project" value="UniProtKB-KW"/>
</dbReference>
<dbReference type="OrthoDB" id="2365600at2759"/>
<evidence type="ECO:0008006" key="10">
    <source>
        <dbReference type="Google" id="ProtNLM"/>
    </source>
</evidence>
<proteinExistence type="predicted"/>
<dbReference type="EMBL" id="PDNB01000052">
    <property type="protein sequence ID" value="PGH12902.1"/>
    <property type="molecule type" value="Genomic_DNA"/>
</dbReference>
<keyword evidence="6" id="KW-0482">Metalloprotease</keyword>
<dbReference type="InterPro" id="IPR024079">
    <property type="entry name" value="MetalloPept_cat_dom_sf"/>
</dbReference>
<keyword evidence="5" id="KW-0862">Zinc</keyword>
<evidence type="ECO:0000256" key="1">
    <source>
        <dbReference type="ARBA" id="ARBA00001947"/>
    </source>
</evidence>
<reference evidence="8 9" key="1">
    <citation type="submission" date="2017-10" db="EMBL/GenBank/DDBJ databases">
        <title>Comparative genomics in systemic dimorphic fungi from Ajellomycetaceae.</title>
        <authorList>
            <person name="Munoz J.F."/>
            <person name="Mcewen J.G."/>
            <person name="Clay O.K."/>
            <person name="Cuomo C.A."/>
        </authorList>
    </citation>
    <scope>NUCLEOTIDE SEQUENCE [LARGE SCALE GENOMIC DNA]</scope>
    <source>
        <strain evidence="8 9">UAMH5409</strain>
    </source>
</reference>
<keyword evidence="9" id="KW-1185">Reference proteome</keyword>
<dbReference type="CDD" id="cd11375">
    <property type="entry name" value="Peptidase_M54"/>
    <property type="match status" value="1"/>
</dbReference>
<dbReference type="GO" id="GO:0006508">
    <property type="term" value="P:proteolysis"/>
    <property type="evidence" value="ECO:0007669"/>
    <property type="project" value="UniProtKB-KW"/>
</dbReference>
<evidence type="ECO:0000256" key="7">
    <source>
        <dbReference type="SAM" id="MobiDB-lite"/>
    </source>
</evidence>
<dbReference type="SUPFAM" id="SSF55486">
    <property type="entry name" value="Metalloproteases ('zincins'), catalytic domain"/>
    <property type="match status" value="1"/>
</dbReference>
<evidence type="ECO:0000256" key="6">
    <source>
        <dbReference type="ARBA" id="ARBA00023049"/>
    </source>
</evidence>
<dbReference type="PANTHER" id="PTHR15910">
    <property type="entry name" value="ARCHAEMETZINCIN"/>
    <property type="match status" value="1"/>
</dbReference>
<comment type="cofactor">
    <cofactor evidence="1">
        <name>Zn(2+)</name>
        <dbReference type="ChEBI" id="CHEBI:29105"/>
    </cofactor>
</comment>
<evidence type="ECO:0000313" key="8">
    <source>
        <dbReference type="EMBL" id="PGH12902.1"/>
    </source>
</evidence>
<dbReference type="PANTHER" id="PTHR15910:SF1">
    <property type="entry name" value="ARCHAEMETZINCIN-2"/>
    <property type="match status" value="1"/>
</dbReference>
<evidence type="ECO:0000313" key="9">
    <source>
        <dbReference type="Proteomes" id="UP000223968"/>
    </source>
</evidence>
<dbReference type="InterPro" id="IPR012962">
    <property type="entry name" value="Pept_M54_archaemetzincn"/>
</dbReference>
<evidence type="ECO:0000256" key="3">
    <source>
        <dbReference type="ARBA" id="ARBA00022723"/>
    </source>
</evidence>
<comment type="caution">
    <text evidence="8">The sequence shown here is derived from an EMBL/GenBank/DDBJ whole genome shotgun (WGS) entry which is preliminary data.</text>
</comment>
<organism evidence="8 9">
    <name type="scientific">Helicocarpus griseus UAMH5409</name>
    <dbReference type="NCBI Taxonomy" id="1447875"/>
    <lineage>
        <taxon>Eukaryota</taxon>
        <taxon>Fungi</taxon>
        <taxon>Dikarya</taxon>
        <taxon>Ascomycota</taxon>
        <taxon>Pezizomycotina</taxon>
        <taxon>Eurotiomycetes</taxon>
        <taxon>Eurotiomycetidae</taxon>
        <taxon>Onygenales</taxon>
        <taxon>Ajellomycetaceae</taxon>
        <taxon>Helicocarpus</taxon>
    </lineage>
</organism>
<evidence type="ECO:0000256" key="2">
    <source>
        <dbReference type="ARBA" id="ARBA00022670"/>
    </source>
</evidence>
<dbReference type="Proteomes" id="UP000223968">
    <property type="component" value="Unassembled WGS sequence"/>
</dbReference>
<keyword evidence="3" id="KW-0479">Metal-binding</keyword>
<gene>
    <name evidence="8" type="ORF">AJ79_04002</name>
</gene>
<keyword evidence="2" id="KW-0645">Protease</keyword>
<feature type="region of interest" description="Disordered" evidence="7">
    <location>
        <begin position="43"/>
        <end position="62"/>
    </location>
</feature>
<dbReference type="Pfam" id="PF07998">
    <property type="entry name" value="Peptidase_M54"/>
    <property type="match status" value="1"/>
</dbReference>
<dbReference type="GO" id="GO:0046872">
    <property type="term" value="F:metal ion binding"/>
    <property type="evidence" value="ECO:0007669"/>
    <property type="project" value="UniProtKB-KW"/>
</dbReference>
<name>A0A2B7XW97_9EURO</name>
<dbReference type="AlphaFoldDB" id="A0A2B7XW97"/>
<sequence>MLPKKPSLSSTQCSHDSICLLSSSYADEADYTRPTPQKLKAALSVSKGKAKESAKKERSDEKVINTTTFPSPLVLPNDDISLDPGYLPQDLESWIHEEERNKITPRKNVVYVAAPPNIDSSVPFIRQWDAPQIKCKTHPTAPGIDDVLNYIKGFYHGLPVKPFSVPLAFTSWESGNSRDSKTKDKPHYVGFNIKTECVRIRTRASPDGVFPRQLNLDDLLDAAISMLPKDAYALILLVKQDLYESADDQFVCGRAYGGSRVAVVSMARYNPTLDGRQNVDREHSWPASHCQRYIDSLSAAPRPKKRTKIANSAQEPRPDDITSPLHAALLAHKSLPSLELFPTATQLSGLWLGRVCRTASHELGHCFGIDHCMYFACSMQGSASLTEDARQPPYLCPIDLAKMLQATGTTAKERYLALLSFCEEHEQTHLFAAYGAWLSRRLEEL</sequence>
<evidence type="ECO:0000256" key="4">
    <source>
        <dbReference type="ARBA" id="ARBA00022801"/>
    </source>
</evidence>
<feature type="compositionally biased region" description="Basic and acidic residues" evidence="7">
    <location>
        <begin position="49"/>
        <end position="62"/>
    </location>
</feature>
<evidence type="ECO:0000256" key="5">
    <source>
        <dbReference type="ARBA" id="ARBA00022833"/>
    </source>
</evidence>
<accession>A0A2B7XW97</accession>